<dbReference type="Proteomes" id="UP001295469">
    <property type="component" value="Chromosome C02"/>
</dbReference>
<accession>A0A816JTJ1</accession>
<protein>
    <submittedName>
        <fullName evidence="1">(rape) hypothetical protein</fullName>
    </submittedName>
</protein>
<proteinExistence type="predicted"/>
<sequence>MQESSTSDMVEEIFLTAKAKVMNNVALENKIIKAPKVGDLEPKFLKKQEKCGQKTVSLKVCCLISISKGLLEIISIHLWANVEKFDSLHKPNTNTVGIALCEDPEDLVVSQSILFYKLSLKAGTIMTNSQLPLSQLKAVRSRTTVVRRLLYFWEARDVKKVIELMEIDIVLVDEEELLLHCICLFCNCFQNYFCLLTLHCF</sequence>
<organism evidence="1">
    <name type="scientific">Brassica napus</name>
    <name type="common">Rape</name>
    <dbReference type="NCBI Taxonomy" id="3708"/>
    <lineage>
        <taxon>Eukaryota</taxon>
        <taxon>Viridiplantae</taxon>
        <taxon>Streptophyta</taxon>
        <taxon>Embryophyta</taxon>
        <taxon>Tracheophyta</taxon>
        <taxon>Spermatophyta</taxon>
        <taxon>Magnoliopsida</taxon>
        <taxon>eudicotyledons</taxon>
        <taxon>Gunneridae</taxon>
        <taxon>Pentapetalae</taxon>
        <taxon>rosids</taxon>
        <taxon>malvids</taxon>
        <taxon>Brassicales</taxon>
        <taxon>Brassicaceae</taxon>
        <taxon>Brassiceae</taxon>
        <taxon>Brassica</taxon>
    </lineage>
</organism>
<dbReference type="EMBL" id="HG994366">
    <property type="protein sequence ID" value="CAF1904088.1"/>
    <property type="molecule type" value="Genomic_DNA"/>
</dbReference>
<dbReference type="AlphaFoldDB" id="A0A816JTJ1"/>
<evidence type="ECO:0000313" key="1">
    <source>
        <dbReference type="EMBL" id="CAF1904088.1"/>
    </source>
</evidence>
<name>A0A816JTJ1_BRANA</name>
<gene>
    <name evidence="1" type="ORF">DARMORV10_C02P24140.1</name>
</gene>
<reference evidence="1" key="1">
    <citation type="submission" date="2021-01" db="EMBL/GenBank/DDBJ databases">
        <authorList>
            <consortium name="Genoscope - CEA"/>
            <person name="William W."/>
        </authorList>
    </citation>
    <scope>NUCLEOTIDE SEQUENCE</scope>
</reference>